<reference evidence="1" key="1">
    <citation type="journal article" date="2014" name="Front. Microbiol.">
        <title>High frequency of phylogenetically diverse reductive dehalogenase-homologous genes in deep subseafloor sedimentary metagenomes.</title>
        <authorList>
            <person name="Kawai M."/>
            <person name="Futagami T."/>
            <person name="Toyoda A."/>
            <person name="Takaki Y."/>
            <person name="Nishi S."/>
            <person name="Hori S."/>
            <person name="Arai W."/>
            <person name="Tsubouchi T."/>
            <person name="Morono Y."/>
            <person name="Uchiyama I."/>
            <person name="Ito T."/>
            <person name="Fujiyama A."/>
            <person name="Inagaki F."/>
            <person name="Takami H."/>
        </authorList>
    </citation>
    <scope>NUCLEOTIDE SEQUENCE</scope>
    <source>
        <strain evidence="1">Expedition CK06-06</strain>
    </source>
</reference>
<comment type="caution">
    <text evidence="1">The sequence shown here is derived from an EMBL/GenBank/DDBJ whole genome shotgun (WGS) entry which is preliminary data.</text>
</comment>
<feature type="non-terminal residue" evidence="1">
    <location>
        <position position="279"/>
    </location>
</feature>
<dbReference type="SUPFAM" id="SSF53649">
    <property type="entry name" value="Alkaline phosphatase-like"/>
    <property type="match status" value="1"/>
</dbReference>
<feature type="non-terminal residue" evidence="1">
    <location>
        <position position="1"/>
    </location>
</feature>
<accession>X0TM66</accession>
<evidence type="ECO:0000313" key="1">
    <source>
        <dbReference type="EMBL" id="GAF94643.1"/>
    </source>
</evidence>
<gene>
    <name evidence="1" type="ORF">S01H1_28075</name>
</gene>
<dbReference type="EMBL" id="BARS01017138">
    <property type="protein sequence ID" value="GAF94643.1"/>
    <property type="molecule type" value="Genomic_DNA"/>
</dbReference>
<dbReference type="InterPro" id="IPR017850">
    <property type="entry name" value="Alkaline_phosphatase_core_sf"/>
</dbReference>
<name>X0TM66_9ZZZZ</name>
<protein>
    <recommendedName>
        <fullName evidence="2">Alkaline phosphatase family protein</fullName>
    </recommendedName>
</protein>
<sequence length="279" mass="30635">GRSSGHPLRDDDLEAFVAQWVASPFLDEATLDFATALVREERLGRGSSPDLLAISLSAMDYVGHLYGPYSHEARDTLRRIDLALGRFLDFLELELGPNAALVVLTSDHGVLPLPEWLERTGGNQCPVKGGRSGLKLLGFRLLAKLHWKFSPLFSIPRPWVLFAGSQLGVDRSLARRHGVPVAEVVAATRQILEAEPAIAKVWTPEEIESGADEIARLYRNSFDRERSGDLVVQLAPTCLISPYDEGTTHGTPYLYDRAVSLIFWGEGIEGGRVPGPART</sequence>
<dbReference type="Pfam" id="PF01663">
    <property type="entry name" value="Phosphodiest"/>
    <property type="match status" value="1"/>
</dbReference>
<dbReference type="Gene3D" id="3.30.1360.150">
    <property type="match status" value="1"/>
</dbReference>
<proteinExistence type="predicted"/>
<dbReference type="InterPro" id="IPR002591">
    <property type="entry name" value="Phosphodiest/P_Trfase"/>
</dbReference>
<dbReference type="AlphaFoldDB" id="X0TM66"/>
<evidence type="ECO:0008006" key="2">
    <source>
        <dbReference type="Google" id="ProtNLM"/>
    </source>
</evidence>
<dbReference type="Gene3D" id="3.40.720.10">
    <property type="entry name" value="Alkaline Phosphatase, subunit A"/>
    <property type="match status" value="1"/>
</dbReference>
<organism evidence="1">
    <name type="scientific">marine sediment metagenome</name>
    <dbReference type="NCBI Taxonomy" id="412755"/>
    <lineage>
        <taxon>unclassified sequences</taxon>
        <taxon>metagenomes</taxon>
        <taxon>ecological metagenomes</taxon>
    </lineage>
</organism>